<dbReference type="AlphaFoldDB" id="A0A6C0LSV1"/>
<reference evidence="1" key="1">
    <citation type="journal article" date="2020" name="Nature">
        <title>Giant virus diversity and host interactions through global metagenomics.</title>
        <authorList>
            <person name="Schulz F."/>
            <person name="Roux S."/>
            <person name="Paez-Espino D."/>
            <person name="Jungbluth S."/>
            <person name="Walsh D.A."/>
            <person name="Denef V.J."/>
            <person name="McMahon K.D."/>
            <person name="Konstantinidis K.T."/>
            <person name="Eloe-Fadrosh E.A."/>
            <person name="Kyrpides N.C."/>
            <person name="Woyke T."/>
        </authorList>
    </citation>
    <scope>NUCLEOTIDE SEQUENCE</scope>
    <source>
        <strain evidence="1">GVMAG-M-3300027969-2</strain>
    </source>
</reference>
<accession>A0A6C0LSV1</accession>
<organism evidence="1">
    <name type="scientific">viral metagenome</name>
    <dbReference type="NCBI Taxonomy" id="1070528"/>
    <lineage>
        <taxon>unclassified sequences</taxon>
        <taxon>metagenomes</taxon>
        <taxon>organismal metagenomes</taxon>
    </lineage>
</organism>
<evidence type="ECO:0000313" key="1">
    <source>
        <dbReference type="EMBL" id="QHU32634.1"/>
    </source>
</evidence>
<proteinExistence type="predicted"/>
<name>A0A6C0LSV1_9ZZZZ</name>
<protein>
    <submittedName>
        <fullName evidence="1">Uncharacterized protein</fullName>
    </submittedName>
</protein>
<dbReference type="EMBL" id="MN740540">
    <property type="protein sequence ID" value="QHU32634.1"/>
    <property type="molecule type" value="Genomic_DNA"/>
</dbReference>
<sequence>MSGCTCLGICACSAVALTAIFFGVKQTNQPKCNNNCNDKETKIIGDELV</sequence>